<dbReference type="Proteomes" id="UP000594014">
    <property type="component" value="Chromosome"/>
</dbReference>
<evidence type="ECO:0000313" key="1">
    <source>
        <dbReference type="EMBL" id="QOX63784.1"/>
    </source>
</evidence>
<keyword evidence="2" id="KW-1185">Reference proteome</keyword>
<proteinExistence type="predicted"/>
<accession>A0ACD1ABM8</accession>
<sequence length="192" mass="22239">MDETRQKIIDATMELIKEKGYVATTTKDIASRSHVNECTIFRKFDGKKDIVLSGMEQEKWRANVSQAVFQNVKWELQPDLEMFMRNYLQRVTQDFVSLSVGLRAPQIYEETKPYIMKIPEAFLKALISYFEQMHQRGKIESCDFESLAMTIFSATFGFTFLKASFGDELTGVKQEEYIRNSISLFLTGIQHA</sequence>
<protein>
    <submittedName>
        <fullName evidence="1">TetR/AcrR family transcriptional regulator</fullName>
    </submittedName>
</protein>
<reference evidence="1" key="1">
    <citation type="submission" date="2019-08" db="EMBL/GenBank/DDBJ databases">
        <title>Genome sequence of Clostridiales bacterium MT110.</title>
        <authorList>
            <person name="Cao J."/>
        </authorList>
    </citation>
    <scope>NUCLEOTIDE SEQUENCE</scope>
    <source>
        <strain evidence="1">MT110</strain>
    </source>
</reference>
<gene>
    <name evidence="1" type="ORF">FRZ06_10715</name>
</gene>
<organism evidence="1 2">
    <name type="scientific">Anoxybacterium hadale</name>
    <dbReference type="NCBI Taxonomy" id="3408580"/>
    <lineage>
        <taxon>Bacteria</taxon>
        <taxon>Bacillati</taxon>
        <taxon>Bacillota</taxon>
        <taxon>Clostridia</taxon>
        <taxon>Peptostreptococcales</taxon>
        <taxon>Anaerovoracaceae</taxon>
        <taxon>Anoxybacterium</taxon>
    </lineage>
</organism>
<dbReference type="EMBL" id="CP042469">
    <property type="protein sequence ID" value="QOX63784.1"/>
    <property type="molecule type" value="Genomic_DNA"/>
</dbReference>
<evidence type="ECO:0000313" key="2">
    <source>
        <dbReference type="Proteomes" id="UP000594014"/>
    </source>
</evidence>
<name>A0ACD1ABM8_9FIRM</name>